<dbReference type="GO" id="GO:0016020">
    <property type="term" value="C:membrane"/>
    <property type="evidence" value="ECO:0007669"/>
    <property type="project" value="UniProtKB-SubCell"/>
</dbReference>
<dbReference type="STRING" id="262209.AWH69_14670"/>
<keyword evidence="4" id="KW-0472">Membrane</keyword>
<evidence type="ECO:0000256" key="2">
    <source>
        <dbReference type="ARBA" id="ARBA00022692"/>
    </source>
</evidence>
<gene>
    <name evidence="5" type="ORF">AWH69_14670</name>
    <name evidence="6" type="ORF">EEW87_011000</name>
</gene>
<evidence type="ECO:0000256" key="1">
    <source>
        <dbReference type="ARBA" id="ARBA00004141"/>
    </source>
</evidence>
<dbReference type="RefSeq" id="WP_068277524.1">
    <property type="nucleotide sequence ID" value="NZ_BAAAKD010000017.1"/>
</dbReference>
<name>A0A176QA45_9MICO</name>
<evidence type="ECO:0000313" key="5">
    <source>
        <dbReference type="EMBL" id="OAB86554.1"/>
    </source>
</evidence>
<organism evidence="5 7">
    <name type="scientific">Janibacter melonis</name>
    <dbReference type="NCBI Taxonomy" id="262209"/>
    <lineage>
        <taxon>Bacteria</taxon>
        <taxon>Bacillati</taxon>
        <taxon>Actinomycetota</taxon>
        <taxon>Actinomycetes</taxon>
        <taxon>Micrococcales</taxon>
        <taxon>Intrasporangiaceae</taxon>
        <taxon>Janibacter</taxon>
    </lineage>
</organism>
<proteinExistence type="predicted"/>
<dbReference type="Proteomes" id="UP000271708">
    <property type="component" value="Chromosome"/>
</dbReference>
<comment type="subcellular location">
    <subcellularLocation>
        <location evidence="1">Membrane</location>
        <topology evidence="1">Multi-pass membrane protein</topology>
    </subcellularLocation>
</comment>
<accession>A0A176QA45</accession>
<dbReference type="GeneID" id="59161699"/>
<dbReference type="KEGG" id="jme:EEW87_011000"/>
<evidence type="ECO:0000313" key="8">
    <source>
        <dbReference type="Proteomes" id="UP000271708"/>
    </source>
</evidence>
<keyword evidence="2" id="KW-0812">Transmembrane</keyword>
<dbReference type="EMBL" id="CP044548">
    <property type="protein sequence ID" value="QFQ30712.2"/>
    <property type="molecule type" value="Genomic_DNA"/>
</dbReference>
<dbReference type="AlphaFoldDB" id="A0A176QA45"/>
<evidence type="ECO:0000256" key="3">
    <source>
        <dbReference type="ARBA" id="ARBA00022989"/>
    </source>
</evidence>
<evidence type="ECO:0000313" key="6">
    <source>
        <dbReference type="EMBL" id="QFQ30712.2"/>
    </source>
</evidence>
<keyword evidence="3" id="KW-1133">Transmembrane helix</keyword>
<reference evidence="6" key="3">
    <citation type="submission" date="2019-11" db="EMBL/GenBank/DDBJ databases">
        <authorList>
            <person name="Zhao Q."/>
        </authorList>
    </citation>
    <scope>NUCLEOTIDE SEQUENCE</scope>
    <source>
        <strain evidence="6">M714</strain>
    </source>
</reference>
<sequence length="167" mass="17551">MLVRRLARPMLSAIFISGGIGALRHAQGHEPMTENVKPFLKKIGVPTDDMETLIRANGAVMVGAGALLAIGRLPRLSSLALLVSLVPTTATHDFWAQSDPQAKQMQQIQFFKNLGLAGGLLLAAVDTEGKPGLGYRAKMAGDSLGRSAHTAKLEARLAAANAKSALS</sequence>
<dbReference type="OrthoDB" id="3268930at2"/>
<dbReference type="Proteomes" id="UP000076976">
    <property type="component" value="Unassembled WGS sequence"/>
</dbReference>
<dbReference type="Pfam" id="PF07681">
    <property type="entry name" value="DoxX"/>
    <property type="match status" value="1"/>
</dbReference>
<protein>
    <submittedName>
        <fullName evidence="6">DoxX family membrane protein</fullName>
    </submittedName>
</protein>
<dbReference type="InterPro" id="IPR032808">
    <property type="entry name" value="DoxX"/>
</dbReference>
<keyword evidence="7" id="KW-1185">Reference proteome</keyword>
<dbReference type="EMBL" id="LQZG01000004">
    <property type="protein sequence ID" value="OAB86554.1"/>
    <property type="molecule type" value="Genomic_DNA"/>
</dbReference>
<accession>A0A5P8FPQ1</accession>
<reference evidence="6 8" key="2">
    <citation type="submission" date="2019-09" db="EMBL/GenBank/DDBJ databases">
        <title>Complete Genome Sequence of Janibacter melonis M714 with both human health impact and industrial applications.</title>
        <authorList>
            <person name="Jin M."/>
            <person name="Zhao Q.R."/>
        </authorList>
    </citation>
    <scope>NUCLEOTIDE SEQUENCE [LARGE SCALE GENOMIC DNA]</scope>
    <source>
        <strain evidence="6 8">M714</strain>
    </source>
</reference>
<evidence type="ECO:0000256" key="4">
    <source>
        <dbReference type="ARBA" id="ARBA00023136"/>
    </source>
</evidence>
<evidence type="ECO:0000313" key="7">
    <source>
        <dbReference type="Proteomes" id="UP000076976"/>
    </source>
</evidence>
<reference evidence="5 7" key="1">
    <citation type="submission" date="2016-01" db="EMBL/GenBank/DDBJ databases">
        <title>Janibacter melonis strain CD11_4 genome sequencing and assembly.</title>
        <authorList>
            <person name="Nair G.R."/>
            <person name="Kaur G."/>
            <person name="Chander A.M."/>
            <person name="Mayilraj S."/>
        </authorList>
    </citation>
    <scope>NUCLEOTIDE SEQUENCE [LARGE SCALE GENOMIC DNA]</scope>
    <source>
        <strain evidence="5 7">CD11-4</strain>
    </source>
</reference>